<reference evidence="7" key="1">
    <citation type="submission" date="2009-10" db="EMBL/GenBank/DDBJ databases">
        <title>Diversity of trophic interactions inside an arsenic-rich microbial ecosystem.</title>
        <authorList>
            <person name="Bertin P.N."/>
            <person name="Heinrich-Salmeron A."/>
            <person name="Pelletier E."/>
            <person name="Goulhen-Chollet F."/>
            <person name="Arsene-Ploetze F."/>
            <person name="Gallien S."/>
            <person name="Calteau A."/>
            <person name="Vallenet D."/>
            <person name="Casiot C."/>
            <person name="Chane-Woon-Ming B."/>
            <person name="Giloteaux L."/>
            <person name="Barakat M."/>
            <person name="Bonnefoy V."/>
            <person name="Bruneel O."/>
            <person name="Chandler M."/>
            <person name="Cleiss J."/>
            <person name="Duran R."/>
            <person name="Elbaz-Poulichet F."/>
            <person name="Fonknechten N."/>
            <person name="Lauga B."/>
            <person name="Mornico D."/>
            <person name="Ortet P."/>
            <person name="Schaeffer C."/>
            <person name="Siguier P."/>
            <person name="Alexander Thil Smith A."/>
            <person name="Van Dorsselaer A."/>
            <person name="Weissenbach J."/>
            <person name="Medigue C."/>
            <person name="Le Paslier D."/>
        </authorList>
    </citation>
    <scope>NUCLEOTIDE SEQUENCE</scope>
</reference>
<keyword evidence="4 6" id="KW-1133">Transmembrane helix</keyword>
<evidence type="ECO:0000256" key="2">
    <source>
        <dbReference type="ARBA" id="ARBA00022475"/>
    </source>
</evidence>
<feature type="transmembrane region" description="Helical" evidence="6">
    <location>
        <begin position="12"/>
        <end position="33"/>
    </location>
</feature>
<feature type="transmembrane region" description="Helical" evidence="6">
    <location>
        <begin position="250"/>
        <end position="270"/>
    </location>
</feature>
<evidence type="ECO:0000256" key="6">
    <source>
        <dbReference type="SAM" id="Phobius"/>
    </source>
</evidence>
<dbReference type="EMBL" id="CABM01000004">
    <property type="protein sequence ID" value="CBH95302.1"/>
    <property type="molecule type" value="Genomic_DNA"/>
</dbReference>
<sequence length="359" mass="38477">MLMKKRLEHRIEIGFAALIVLLAVYMPVSHYAFPHGSVLSLSLFSINLIGQIMSFALLALALDLVWGMAGMLSLGHGIFFGIGGYMMGMYLLNAAYAQTHVLPDFMQYMGWSDFPPLWHLLSGFGATLVLCMLLVVAVATLFGFVTFRSRINGVYFSIITQALTYALMLLLFINDVGLGGNNGLTGFTRILGFPLASVSTQIGLAVAACLVLAAAYLLLRFLAGSSLGRALVAIRDDEARMRFLGYKTHVLKLLAWGLSAVLAALAGMLYVPQVGIVNPTIVSPSLSIEIAVWVAIGGRGTLIGAIVGAILVNGLKFWLTAAAPSVWPFILAGVTLLITIAMGRGLWGETRVALARLPR</sequence>
<proteinExistence type="predicted"/>
<comment type="subcellular location">
    <subcellularLocation>
        <location evidence="1">Cell membrane</location>
        <topology evidence="1">Multi-pass membrane protein</topology>
    </subcellularLocation>
</comment>
<feature type="transmembrane region" description="Helical" evidence="6">
    <location>
        <begin position="326"/>
        <end position="347"/>
    </location>
</feature>
<evidence type="ECO:0000313" key="7">
    <source>
        <dbReference type="EMBL" id="CBH95302.1"/>
    </source>
</evidence>
<comment type="caution">
    <text evidence="7">The sequence shown here is derived from an EMBL/GenBank/DDBJ whole genome shotgun (WGS) entry which is preliminary data.</text>
</comment>
<dbReference type="NCBIfam" id="TIGR03408">
    <property type="entry name" value="urea_trans_UrtC"/>
    <property type="match status" value="1"/>
</dbReference>
<dbReference type="InterPro" id="IPR017778">
    <property type="entry name" value="ABC_transptr_urea_perm_UrtC"/>
</dbReference>
<evidence type="ECO:0000256" key="3">
    <source>
        <dbReference type="ARBA" id="ARBA00022692"/>
    </source>
</evidence>
<dbReference type="InterPro" id="IPR043428">
    <property type="entry name" value="LivM-like"/>
</dbReference>
<feature type="transmembrane region" description="Helical" evidence="6">
    <location>
        <begin position="117"/>
        <end position="142"/>
    </location>
</feature>
<gene>
    <name evidence="7" type="ORF">CARN2_0692</name>
</gene>
<keyword evidence="5 6" id="KW-0472">Membrane</keyword>
<accession>E6PK51</accession>
<evidence type="ECO:0000256" key="4">
    <source>
        <dbReference type="ARBA" id="ARBA00022989"/>
    </source>
</evidence>
<keyword evidence="2" id="KW-1003">Cell membrane</keyword>
<feature type="transmembrane region" description="Helical" evidence="6">
    <location>
        <begin position="193"/>
        <end position="219"/>
    </location>
</feature>
<evidence type="ECO:0000256" key="1">
    <source>
        <dbReference type="ARBA" id="ARBA00004651"/>
    </source>
</evidence>
<feature type="transmembrane region" description="Helical" evidence="6">
    <location>
        <begin position="39"/>
        <end position="66"/>
    </location>
</feature>
<dbReference type="GO" id="GO:0005886">
    <property type="term" value="C:plasma membrane"/>
    <property type="evidence" value="ECO:0007669"/>
    <property type="project" value="UniProtKB-SubCell"/>
</dbReference>
<dbReference type="PANTHER" id="PTHR30482:SF4">
    <property type="entry name" value="SLR1201 PROTEIN"/>
    <property type="match status" value="1"/>
</dbReference>
<feature type="transmembrane region" description="Helical" evidence="6">
    <location>
        <begin position="78"/>
        <end position="97"/>
    </location>
</feature>
<feature type="transmembrane region" description="Helical" evidence="6">
    <location>
        <begin position="154"/>
        <end position="173"/>
    </location>
</feature>
<protein>
    <submittedName>
        <fullName evidence="7">Putative branched-chain amino acid permease protein (ABC superfamily, membrane)</fullName>
    </submittedName>
</protein>
<feature type="transmembrane region" description="Helical" evidence="6">
    <location>
        <begin position="290"/>
        <end position="314"/>
    </location>
</feature>
<keyword evidence="3 6" id="KW-0812">Transmembrane</keyword>
<dbReference type="Pfam" id="PF02653">
    <property type="entry name" value="BPD_transp_2"/>
    <property type="match status" value="1"/>
</dbReference>
<dbReference type="PANTHER" id="PTHR30482">
    <property type="entry name" value="HIGH-AFFINITY BRANCHED-CHAIN AMINO ACID TRANSPORT SYSTEM PERMEASE"/>
    <property type="match status" value="1"/>
</dbReference>
<name>E6PK51_9ZZZZ</name>
<organism evidence="7">
    <name type="scientific">mine drainage metagenome</name>
    <dbReference type="NCBI Taxonomy" id="410659"/>
    <lineage>
        <taxon>unclassified sequences</taxon>
        <taxon>metagenomes</taxon>
        <taxon>ecological metagenomes</taxon>
    </lineage>
</organism>
<dbReference type="InterPro" id="IPR001851">
    <property type="entry name" value="ABC_transp_permease"/>
</dbReference>
<evidence type="ECO:0000256" key="5">
    <source>
        <dbReference type="ARBA" id="ARBA00023136"/>
    </source>
</evidence>
<dbReference type="CDD" id="cd06581">
    <property type="entry name" value="TM_PBP1_LivM_like"/>
    <property type="match status" value="1"/>
</dbReference>
<dbReference type="AlphaFoldDB" id="E6PK51"/>
<dbReference type="GO" id="GO:0015658">
    <property type="term" value="F:branched-chain amino acid transmembrane transporter activity"/>
    <property type="evidence" value="ECO:0007669"/>
    <property type="project" value="InterPro"/>
</dbReference>